<gene>
    <name evidence="2" type="ORF">SEVIR_5G355600v2</name>
</gene>
<keyword evidence="3" id="KW-1185">Reference proteome</keyword>
<dbReference type="EMBL" id="CM016556">
    <property type="protein sequence ID" value="TKW17278.1"/>
    <property type="molecule type" value="Genomic_DNA"/>
</dbReference>
<name>A0A4U6UM13_SETVI</name>
<organism evidence="2 3">
    <name type="scientific">Setaria viridis</name>
    <name type="common">Green bristlegrass</name>
    <name type="synonym">Setaria italica subsp. viridis</name>
    <dbReference type="NCBI Taxonomy" id="4556"/>
    <lineage>
        <taxon>Eukaryota</taxon>
        <taxon>Viridiplantae</taxon>
        <taxon>Streptophyta</taxon>
        <taxon>Embryophyta</taxon>
        <taxon>Tracheophyta</taxon>
        <taxon>Spermatophyta</taxon>
        <taxon>Magnoliopsida</taxon>
        <taxon>Liliopsida</taxon>
        <taxon>Poales</taxon>
        <taxon>Poaceae</taxon>
        <taxon>PACMAD clade</taxon>
        <taxon>Panicoideae</taxon>
        <taxon>Panicodae</taxon>
        <taxon>Paniceae</taxon>
        <taxon>Cenchrinae</taxon>
        <taxon>Setaria</taxon>
    </lineage>
</organism>
<dbReference type="Proteomes" id="UP000298652">
    <property type="component" value="Chromosome 5"/>
</dbReference>
<dbReference type="Gramene" id="TKW17278">
    <property type="protein sequence ID" value="TKW17278"/>
    <property type="gene ID" value="SEVIR_5G355600v2"/>
</dbReference>
<proteinExistence type="predicted"/>
<sequence length="152" mass="16565">MRTRRPPTVAPAHSILGVTRRSARCAGVARARRWREEEEASPPPSGTAMVSPRRCVAVDRNANKCGAGSASRREAMPAQDLQTAVRRADSSALRYHRMLSTRRGGRETVPLPEASPLPVSSGFHKRRRISQSPATASRAERNRGDFVGGVNL</sequence>
<feature type="region of interest" description="Disordered" evidence="1">
    <location>
        <begin position="99"/>
        <end position="152"/>
    </location>
</feature>
<evidence type="ECO:0000313" key="3">
    <source>
        <dbReference type="Proteomes" id="UP000298652"/>
    </source>
</evidence>
<evidence type="ECO:0000256" key="1">
    <source>
        <dbReference type="SAM" id="MobiDB-lite"/>
    </source>
</evidence>
<protein>
    <submittedName>
        <fullName evidence="2">Uncharacterized protein</fullName>
    </submittedName>
</protein>
<accession>A0A4U6UM13</accession>
<dbReference type="AlphaFoldDB" id="A0A4U6UM13"/>
<reference evidence="2" key="1">
    <citation type="submission" date="2019-03" db="EMBL/GenBank/DDBJ databases">
        <title>WGS assembly of Setaria viridis.</title>
        <authorList>
            <person name="Huang P."/>
            <person name="Jenkins J."/>
            <person name="Grimwood J."/>
            <person name="Barry K."/>
            <person name="Healey A."/>
            <person name="Mamidi S."/>
            <person name="Sreedasyam A."/>
            <person name="Shu S."/>
            <person name="Feldman M."/>
            <person name="Wu J."/>
            <person name="Yu Y."/>
            <person name="Chen C."/>
            <person name="Johnson J."/>
            <person name="Rokhsar D."/>
            <person name="Baxter I."/>
            <person name="Schmutz J."/>
            <person name="Brutnell T."/>
            <person name="Kellogg E."/>
        </authorList>
    </citation>
    <scope>NUCLEOTIDE SEQUENCE [LARGE SCALE GENOMIC DNA]</scope>
</reference>
<evidence type="ECO:0000313" key="2">
    <source>
        <dbReference type="EMBL" id="TKW17278.1"/>
    </source>
</evidence>
<feature type="region of interest" description="Disordered" evidence="1">
    <location>
        <begin position="32"/>
        <end position="52"/>
    </location>
</feature>